<dbReference type="InterPro" id="IPR012337">
    <property type="entry name" value="RNaseH-like_sf"/>
</dbReference>
<dbReference type="GO" id="GO:0003676">
    <property type="term" value="F:nucleic acid binding"/>
    <property type="evidence" value="ECO:0007669"/>
    <property type="project" value="InterPro"/>
</dbReference>
<reference key="2">
    <citation type="submission" date="2011-10" db="EMBL/GenBank/DDBJ databases">
        <title>The genome and transcriptome sequence of Clonorchis sinensis provide insights into the carcinogenic liver fluke.</title>
        <authorList>
            <person name="Wang X."/>
            <person name="Huang Y."/>
            <person name="Chen W."/>
            <person name="Liu H."/>
            <person name="Guo L."/>
            <person name="Chen Y."/>
            <person name="Luo F."/>
            <person name="Zhou W."/>
            <person name="Sun J."/>
            <person name="Mao Q."/>
            <person name="Liang P."/>
            <person name="Zhou C."/>
            <person name="Tian Y."/>
            <person name="Men J."/>
            <person name="Lv X."/>
            <person name="Huang L."/>
            <person name="Zhou J."/>
            <person name="Hu Y."/>
            <person name="Li R."/>
            <person name="Zhang F."/>
            <person name="Lei H."/>
            <person name="Li X."/>
            <person name="Hu X."/>
            <person name="Liang C."/>
            <person name="Xu J."/>
            <person name="Wu Z."/>
            <person name="Yu X."/>
        </authorList>
    </citation>
    <scope>NUCLEOTIDE SEQUENCE</scope>
    <source>
        <strain>Henan</strain>
    </source>
</reference>
<name>G7YQC0_CLOSI</name>
<dbReference type="SUPFAM" id="SSF53098">
    <property type="entry name" value="Ribonuclease H-like"/>
    <property type="match status" value="1"/>
</dbReference>
<dbReference type="InterPro" id="IPR036397">
    <property type="entry name" value="RNaseH_sf"/>
</dbReference>
<dbReference type="InterPro" id="IPR050951">
    <property type="entry name" value="Retrovirus_Pol_polyprotein"/>
</dbReference>
<keyword evidence="3" id="KW-1185">Reference proteome</keyword>
<dbReference type="Proteomes" id="UP000008909">
    <property type="component" value="Unassembled WGS sequence"/>
</dbReference>
<accession>G7YQC0</accession>
<reference evidence="2" key="1">
    <citation type="journal article" date="2011" name="Genome Biol.">
        <title>The draft genome of the carcinogenic human liver fluke Clonorchis sinensis.</title>
        <authorList>
            <person name="Wang X."/>
            <person name="Chen W."/>
            <person name="Huang Y."/>
            <person name="Sun J."/>
            <person name="Men J."/>
            <person name="Liu H."/>
            <person name="Luo F."/>
            <person name="Guo L."/>
            <person name="Lv X."/>
            <person name="Deng C."/>
            <person name="Zhou C."/>
            <person name="Fan Y."/>
            <person name="Li X."/>
            <person name="Huang L."/>
            <person name="Hu Y."/>
            <person name="Liang C."/>
            <person name="Hu X."/>
            <person name="Xu J."/>
            <person name="Yu X."/>
        </authorList>
    </citation>
    <scope>NUCLEOTIDE SEQUENCE [LARGE SCALE GENOMIC DNA]</scope>
    <source>
        <strain evidence="2">Henan</strain>
    </source>
</reference>
<evidence type="ECO:0000313" key="2">
    <source>
        <dbReference type="EMBL" id="GAA55150.1"/>
    </source>
</evidence>
<dbReference type="Gene3D" id="3.30.420.10">
    <property type="entry name" value="Ribonuclease H-like superfamily/Ribonuclease H"/>
    <property type="match status" value="1"/>
</dbReference>
<protein>
    <recommendedName>
        <fullName evidence="4">Gap-Pol polyprotein</fullName>
    </recommendedName>
</protein>
<feature type="compositionally biased region" description="Polar residues" evidence="1">
    <location>
        <begin position="440"/>
        <end position="452"/>
    </location>
</feature>
<gene>
    <name evidence="2" type="ORF">CLF_107028</name>
</gene>
<organism evidence="2 3">
    <name type="scientific">Clonorchis sinensis</name>
    <name type="common">Chinese liver fluke</name>
    <dbReference type="NCBI Taxonomy" id="79923"/>
    <lineage>
        <taxon>Eukaryota</taxon>
        <taxon>Metazoa</taxon>
        <taxon>Spiralia</taxon>
        <taxon>Lophotrochozoa</taxon>
        <taxon>Platyhelminthes</taxon>
        <taxon>Trematoda</taxon>
        <taxon>Digenea</taxon>
        <taxon>Opisthorchiida</taxon>
        <taxon>Opisthorchiata</taxon>
        <taxon>Opisthorchiidae</taxon>
        <taxon>Clonorchis</taxon>
    </lineage>
</organism>
<evidence type="ECO:0008006" key="4">
    <source>
        <dbReference type="Google" id="ProtNLM"/>
    </source>
</evidence>
<feature type="compositionally biased region" description="Basic and acidic residues" evidence="1">
    <location>
        <begin position="421"/>
        <end position="431"/>
    </location>
</feature>
<evidence type="ECO:0000313" key="3">
    <source>
        <dbReference type="Proteomes" id="UP000008909"/>
    </source>
</evidence>
<feature type="region of interest" description="Disordered" evidence="1">
    <location>
        <begin position="409"/>
        <end position="452"/>
    </location>
</feature>
<sequence>MDWAAAKEALSTEFDTRAERQKSMRRFKTTRMEPGCEPTVFFASPQVSLDWALPGLDRMSRQQLLSDQFVECVQPALRAHLRAVTQATIQAVFKIDGKRELCSIDTGTAASLRRRGKQAECKPDALAMRAVGGYRQKIDGLSIHSMCLGDKSVQRAFLISPGMEQTNLEQIFTPTQGILVTKYGAVKLAGYLNTAVSELRVRKIPSCRAPSVQSVVEEYSELFTGDEDPLRFRLWIGHEIHLSSNPFDLTAPKLGIKQLRMTTYHPETRGLAERDDRTTKEWLTAKGAHRAPIQRTTGKSPFMVLYLRHPRLPGDQENGLGRATRLPTEELGEESRKARENFTAVQERIREKTASRKVRQFPIGAKVKWKDHQNLGNSGLRSRKLGSGWEGPFVVADRRRDVYTIQDGRGSRIVNATQPQKGHDTPEERPNRPAACSDLTEINGNRWDTSDL</sequence>
<evidence type="ECO:0000256" key="1">
    <source>
        <dbReference type="SAM" id="MobiDB-lite"/>
    </source>
</evidence>
<dbReference type="AlphaFoldDB" id="G7YQC0"/>
<dbReference type="EMBL" id="DF143969">
    <property type="protein sequence ID" value="GAA55150.1"/>
    <property type="molecule type" value="Genomic_DNA"/>
</dbReference>
<dbReference type="PANTHER" id="PTHR37984:SF5">
    <property type="entry name" value="PROTEIN NYNRIN-LIKE"/>
    <property type="match status" value="1"/>
</dbReference>
<proteinExistence type="predicted"/>
<dbReference type="PANTHER" id="PTHR37984">
    <property type="entry name" value="PROTEIN CBG26694"/>
    <property type="match status" value="1"/>
</dbReference>